<evidence type="ECO:0000313" key="1">
    <source>
        <dbReference type="EMBL" id="KHF40692.1"/>
    </source>
</evidence>
<comment type="caution">
    <text evidence="1">The sequence shown here is derived from an EMBL/GenBank/DDBJ whole genome shotgun (WGS) entry which is preliminary data.</text>
</comment>
<protein>
    <submittedName>
        <fullName evidence="1">Uncharacterized protein</fullName>
    </submittedName>
</protein>
<accession>A0A0B0IIH7</accession>
<dbReference type="RefSeq" id="WP_034627659.1">
    <property type="nucleotide sequence ID" value="NZ_JRJU01000007.1"/>
</dbReference>
<dbReference type="Proteomes" id="UP000030832">
    <property type="component" value="Unassembled WGS sequence"/>
</dbReference>
<evidence type="ECO:0000313" key="2">
    <source>
        <dbReference type="Proteomes" id="UP000030832"/>
    </source>
</evidence>
<reference evidence="1 2" key="1">
    <citation type="submission" date="2014-09" db="EMBL/GenBank/DDBJ databases">
        <title>Genome sequencing and annotation of Bacillus Okhensis strain Kh10-101T.</title>
        <authorList>
            <person name="Prakash J.S."/>
        </authorList>
    </citation>
    <scope>NUCLEOTIDE SEQUENCE [LARGE SCALE GENOMIC DNA]</scope>
    <source>
        <strain evidence="2">Kh10-101T</strain>
    </source>
</reference>
<name>A0A0B0IIH7_9BACI</name>
<sequence length="63" mass="7518">MPKASKYVFIHEPVEQVKHSAEELDKKLDQFHEWLAEKLLVEYPDLLVIQTEDVHKSRRDSDE</sequence>
<dbReference type="STRING" id="333138.LQ50_07815"/>
<keyword evidence="2" id="KW-1185">Reference proteome</keyword>
<dbReference type="AlphaFoldDB" id="A0A0B0IIH7"/>
<organism evidence="1 2">
    <name type="scientific">Halalkalibacter okhensis</name>
    <dbReference type="NCBI Taxonomy" id="333138"/>
    <lineage>
        <taxon>Bacteria</taxon>
        <taxon>Bacillati</taxon>
        <taxon>Bacillota</taxon>
        <taxon>Bacilli</taxon>
        <taxon>Bacillales</taxon>
        <taxon>Bacillaceae</taxon>
        <taxon>Halalkalibacter</taxon>
    </lineage>
</organism>
<gene>
    <name evidence="1" type="ORF">LQ50_07815</name>
</gene>
<dbReference type="EMBL" id="JRJU01000007">
    <property type="protein sequence ID" value="KHF40692.1"/>
    <property type="molecule type" value="Genomic_DNA"/>
</dbReference>
<proteinExistence type="predicted"/>